<dbReference type="Gene3D" id="3.40.50.300">
    <property type="entry name" value="P-loop containing nucleotide triphosphate hydrolases"/>
    <property type="match status" value="1"/>
</dbReference>
<dbReference type="InterPro" id="IPR011990">
    <property type="entry name" value="TPR-like_helical_dom_sf"/>
</dbReference>
<dbReference type="CDD" id="cd21037">
    <property type="entry name" value="MLKL_NTD"/>
    <property type="match status" value="1"/>
</dbReference>
<comment type="caution">
    <text evidence="3">The sequence shown here is derived from an EMBL/GenBank/DDBJ whole genome shotgun (WGS) entry which is preliminary data.</text>
</comment>
<gene>
    <name evidence="3" type="ORF">EV702DRAFT_1215392</name>
</gene>
<sequence length="863" mass="95895">MEHLYMAFDPSLYPEFEKPTNGKTSGTPSVISISSSSSSSTSSAASTVAPTARHRGRTTIVISSDEENEDMLNAWPDWTTMMLYYKTKGTSTPSSLWIHVQVTVQTAVQCASSREEISKAYRYVQLGPGHGQGRTHRDNAVIHICCAISHPENGPHATKQSSSAKQFQDDSVTQLLGVTIAAINTTKDLVPIALAKGILGTIANILTIAQSLVKNKSDFQAIADKCETIRDILERATKDVTEDDLRGYLGHALSQLNKSVNRINSDVASLKEQGFWHRLLSVTIDRDQIVGWEKDLDQVLVLFRTEAIAGIAIRVEKLALGPRGNTHGINDIQYRPPVPPSPPSMFYGRGDLITELTNLVVNDEHIALIGPGGMGKSSLAKTILHEAVITEKFTDRRYFVTYDGMDPSTITFEAFMTRFAEALGIELAGTNPVQQISTCLRSASALVVLDNAETFEEAGESSALREIPQAIAEIACIPGVILILTSRSRRSAPNVPWITKDIPPLDSNSAQEAFFRIYRPASRSNADKGITNLLQDLEFHPLSINLLANAAQQNGWSPVILLERWKDRHSAVLDHGEGKLQSLSFTMQLSLSSPSIQKLGEEGRLVLAVVAFLPQGLNEALSKCILPSTLQIDTICDILWRQSLIYRQGGFVKMLAPIRHYVRDSLPLPDSICLREIRTFYYRTVQRCSKERDSHADIIISDHLNIEHVVAFDLAHIPEETYRACWEFLECLEWHLPRPTSLTPAIFNIIENSSTRTPKAHCLWYLGWLYITLSQHTEAMKAFNAVGALNLATGNHGIVAECVSECADIYRCQGRFVQSQQVLEGFQRSESWEYLSEPTKAQVWYFLDIARMYTFATSADELF</sequence>
<dbReference type="SUPFAM" id="SSF52540">
    <property type="entry name" value="P-loop containing nucleoside triphosphate hydrolases"/>
    <property type="match status" value="1"/>
</dbReference>
<name>A0A9P6ZGT3_9AGAM</name>
<evidence type="ECO:0000313" key="3">
    <source>
        <dbReference type="EMBL" id="KAG1764495.1"/>
    </source>
</evidence>
<dbReference type="InterPro" id="IPR027417">
    <property type="entry name" value="P-loop_NTPase"/>
</dbReference>
<evidence type="ECO:0000256" key="1">
    <source>
        <dbReference type="SAM" id="MobiDB-lite"/>
    </source>
</evidence>
<protein>
    <recommendedName>
        <fullName evidence="2">Novel STAND NTPase 1 domain-containing protein</fullName>
    </recommendedName>
</protein>
<reference evidence="3" key="1">
    <citation type="journal article" date="2020" name="New Phytol.">
        <title>Comparative genomics reveals dynamic genome evolution in host specialist ectomycorrhizal fungi.</title>
        <authorList>
            <person name="Lofgren L.A."/>
            <person name="Nguyen N.H."/>
            <person name="Vilgalys R."/>
            <person name="Ruytinx J."/>
            <person name="Liao H.L."/>
            <person name="Branco S."/>
            <person name="Kuo A."/>
            <person name="LaButti K."/>
            <person name="Lipzen A."/>
            <person name="Andreopoulos W."/>
            <person name="Pangilinan J."/>
            <person name="Riley R."/>
            <person name="Hundley H."/>
            <person name="Na H."/>
            <person name="Barry K."/>
            <person name="Grigoriev I.V."/>
            <person name="Stajich J.E."/>
            <person name="Kennedy P.G."/>
        </authorList>
    </citation>
    <scope>NUCLEOTIDE SEQUENCE</scope>
    <source>
        <strain evidence="3">DOB743</strain>
    </source>
</reference>
<feature type="compositionally biased region" description="Low complexity" evidence="1">
    <location>
        <begin position="27"/>
        <end position="51"/>
    </location>
</feature>
<feature type="domain" description="Novel STAND NTPase 1" evidence="2">
    <location>
        <begin position="344"/>
        <end position="488"/>
    </location>
</feature>
<dbReference type="EMBL" id="JABBWD010000124">
    <property type="protein sequence ID" value="KAG1764495.1"/>
    <property type="molecule type" value="Genomic_DNA"/>
</dbReference>
<dbReference type="PANTHER" id="PTHR47691">
    <property type="entry name" value="REGULATOR-RELATED"/>
    <property type="match status" value="1"/>
</dbReference>
<accession>A0A9P6ZGT3</accession>
<dbReference type="AlphaFoldDB" id="A0A9P6ZGT3"/>
<dbReference type="SUPFAM" id="SSF48452">
    <property type="entry name" value="TPR-like"/>
    <property type="match status" value="1"/>
</dbReference>
<dbReference type="Pfam" id="PF20703">
    <property type="entry name" value="nSTAND1"/>
    <property type="match status" value="1"/>
</dbReference>
<feature type="region of interest" description="Disordered" evidence="1">
    <location>
        <begin position="16"/>
        <end position="54"/>
    </location>
</feature>
<feature type="non-terminal residue" evidence="3">
    <location>
        <position position="1"/>
    </location>
</feature>
<dbReference type="InterPro" id="IPR036537">
    <property type="entry name" value="Adaptor_Cbl_N_dom_sf"/>
</dbReference>
<evidence type="ECO:0000259" key="2">
    <source>
        <dbReference type="Pfam" id="PF20703"/>
    </source>
</evidence>
<dbReference type="PANTHER" id="PTHR47691:SF3">
    <property type="entry name" value="HTH-TYPE TRANSCRIPTIONAL REGULATOR RV0890C-RELATED"/>
    <property type="match status" value="1"/>
</dbReference>
<dbReference type="OrthoDB" id="2687212at2759"/>
<dbReference type="Gene3D" id="1.20.930.20">
    <property type="entry name" value="Adaptor protein Cbl, N-terminal domain"/>
    <property type="match status" value="1"/>
</dbReference>
<dbReference type="InterPro" id="IPR059179">
    <property type="entry name" value="MLKL-like_MCAfunc"/>
</dbReference>
<keyword evidence="4" id="KW-1185">Reference proteome</keyword>
<evidence type="ECO:0000313" key="4">
    <source>
        <dbReference type="Proteomes" id="UP000714275"/>
    </source>
</evidence>
<dbReference type="Proteomes" id="UP000714275">
    <property type="component" value="Unassembled WGS sequence"/>
</dbReference>
<dbReference type="InterPro" id="IPR049052">
    <property type="entry name" value="nSTAND1"/>
</dbReference>
<proteinExistence type="predicted"/>
<dbReference type="GO" id="GO:0007166">
    <property type="term" value="P:cell surface receptor signaling pathway"/>
    <property type="evidence" value="ECO:0007669"/>
    <property type="project" value="InterPro"/>
</dbReference>
<organism evidence="3 4">
    <name type="scientific">Suillus placidus</name>
    <dbReference type="NCBI Taxonomy" id="48579"/>
    <lineage>
        <taxon>Eukaryota</taxon>
        <taxon>Fungi</taxon>
        <taxon>Dikarya</taxon>
        <taxon>Basidiomycota</taxon>
        <taxon>Agaricomycotina</taxon>
        <taxon>Agaricomycetes</taxon>
        <taxon>Agaricomycetidae</taxon>
        <taxon>Boletales</taxon>
        <taxon>Suillineae</taxon>
        <taxon>Suillaceae</taxon>
        <taxon>Suillus</taxon>
    </lineage>
</organism>